<evidence type="ECO:0000313" key="1">
    <source>
        <dbReference type="EMBL" id="TMQ59772.1"/>
    </source>
</evidence>
<proteinExistence type="predicted"/>
<dbReference type="Proteomes" id="UP000317716">
    <property type="component" value="Unassembled WGS sequence"/>
</dbReference>
<evidence type="ECO:0000313" key="2">
    <source>
        <dbReference type="Proteomes" id="UP000317716"/>
    </source>
</evidence>
<organism evidence="1 2">
    <name type="scientific">Eiseniibacteriota bacterium</name>
    <dbReference type="NCBI Taxonomy" id="2212470"/>
    <lineage>
        <taxon>Bacteria</taxon>
        <taxon>Candidatus Eiseniibacteriota</taxon>
    </lineage>
</organism>
<dbReference type="AlphaFoldDB" id="A0A538T816"/>
<sequence length="138" mass="14913">MSRTVCAATPPAATITELTPTASYTAGPFLMPNPTPTPLVGNGPTCDTAHPCDDYTLTISLPANYEATHPTHVVAITISWPTLAGTQADFDMYLYDSTGARATYSAGSNDPEIAFCSTWDEAETIRKEMCRYERRPTD</sequence>
<reference evidence="1 2" key="1">
    <citation type="journal article" date="2019" name="Nat. Microbiol.">
        <title>Mediterranean grassland soil C-N compound turnover is dependent on rainfall and depth, and is mediated by genomically divergent microorganisms.</title>
        <authorList>
            <person name="Diamond S."/>
            <person name="Andeer P.F."/>
            <person name="Li Z."/>
            <person name="Crits-Christoph A."/>
            <person name="Burstein D."/>
            <person name="Anantharaman K."/>
            <person name="Lane K.R."/>
            <person name="Thomas B.C."/>
            <person name="Pan C."/>
            <person name="Northen T.R."/>
            <person name="Banfield J.F."/>
        </authorList>
    </citation>
    <scope>NUCLEOTIDE SEQUENCE [LARGE SCALE GENOMIC DNA]</scope>
    <source>
        <strain evidence="1">WS_2</strain>
    </source>
</reference>
<dbReference type="EMBL" id="VBOS01000037">
    <property type="protein sequence ID" value="TMQ59772.1"/>
    <property type="molecule type" value="Genomic_DNA"/>
</dbReference>
<dbReference type="Gene3D" id="2.60.120.380">
    <property type="match status" value="1"/>
</dbReference>
<name>A0A538T816_UNCEI</name>
<protein>
    <submittedName>
        <fullName evidence="1">Uncharacterized protein</fullName>
    </submittedName>
</protein>
<accession>A0A538T816</accession>
<gene>
    <name evidence="1" type="ORF">E6K72_01320</name>
</gene>
<comment type="caution">
    <text evidence="1">The sequence shown here is derived from an EMBL/GenBank/DDBJ whole genome shotgun (WGS) entry which is preliminary data.</text>
</comment>